<dbReference type="EMBL" id="LBBL01000057">
    <property type="protein sequence ID" value="KKF96191.1"/>
    <property type="molecule type" value="Genomic_DNA"/>
</dbReference>
<dbReference type="GO" id="GO:0005737">
    <property type="term" value="C:cytoplasm"/>
    <property type="evidence" value="ECO:0007669"/>
    <property type="project" value="TreeGrafter"/>
</dbReference>
<keyword evidence="2" id="KW-0285">Flavoprotein</keyword>
<keyword evidence="4" id="KW-0560">Oxidoreductase</keyword>
<feature type="domain" description="FAD/NAD(P)-binding" evidence="5">
    <location>
        <begin position="4"/>
        <end position="298"/>
    </location>
</feature>
<dbReference type="GO" id="GO:0004174">
    <property type="term" value="F:electron-transferring-flavoprotein dehydrogenase activity"/>
    <property type="evidence" value="ECO:0007669"/>
    <property type="project" value="TreeGrafter"/>
</dbReference>
<accession>A0A0F8B3J8</accession>
<evidence type="ECO:0000256" key="2">
    <source>
        <dbReference type="ARBA" id="ARBA00022630"/>
    </source>
</evidence>
<dbReference type="PANTHER" id="PTHR43735">
    <property type="entry name" value="APOPTOSIS-INDUCING FACTOR 1"/>
    <property type="match status" value="1"/>
</dbReference>
<protein>
    <recommendedName>
        <fullName evidence="5">FAD/NAD(P)-binding domain-containing protein</fullName>
    </recommendedName>
</protein>
<evidence type="ECO:0000259" key="5">
    <source>
        <dbReference type="Pfam" id="PF07992"/>
    </source>
</evidence>
<dbReference type="Gene3D" id="3.50.50.100">
    <property type="match status" value="1"/>
</dbReference>
<dbReference type="PRINTS" id="PR00411">
    <property type="entry name" value="PNDRDTASEI"/>
</dbReference>
<dbReference type="SUPFAM" id="SSF51905">
    <property type="entry name" value="FAD/NAD(P)-binding domain"/>
    <property type="match status" value="1"/>
</dbReference>
<evidence type="ECO:0000256" key="1">
    <source>
        <dbReference type="ARBA" id="ARBA00006442"/>
    </source>
</evidence>
<proteinExistence type="inferred from homology"/>
<dbReference type="AlphaFoldDB" id="A0A0F8B3J8"/>
<sequence>MVKTVVVVGASYAGLAVSHRLLKYTRQQSPDLRVVLVSKSSQFYWNIAAIRAVVPEAIRDDQLFHPIEPGFASYPSANFQFLVGTASSIDDSAKTASIQTSTGTQKISYDYLVLASGARAATSDIETPWKAVATGPDDKDNYSQTLAALHATQKRVAAAKHIVIAGAGPTGVETSAELRYAHKDKTVVLLTAGDTLLSGDSIGSTAEREITSLGVQIQRNARVTNTRSLANGKTEVVLESGETIETDLYLPTMGLAPNSEYLPAKSLNENKYVNVDENFQVQGLRDAWACGDIVSKPRAGFMLADKQAAGVAKNVELALQGKSQLAVKGFPFDVMIGAAGRDRGFVRAGWIGLPSILAWAAKSRTLGLDSAPKYVNGSQW</sequence>
<dbReference type="Proteomes" id="UP000034841">
    <property type="component" value="Unassembled WGS sequence"/>
</dbReference>
<keyword evidence="3" id="KW-0274">FAD</keyword>
<dbReference type="GO" id="GO:0050660">
    <property type="term" value="F:flavin adenine dinucleotide binding"/>
    <property type="evidence" value="ECO:0007669"/>
    <property type="project" value="TreeGrafter"/>
</dbReference>
<organism evidence="6 7">
    <name type="scientific">Ceratocystis fimbriata f. sp. platani</name>
    <dbReference type="NCBI Taxonomy" id="88771"/>
    <lineage>
        <taxon>Eukaryota</taxon>
        <taxon>Fungi</taxon>
        <taxon>Dikarya</taxon>
        <taxon>Ascomycota</taxon>
        <taxon>Pezizomycotina</taxon>
        <taxon>Sordariomycetes</taxon>
        <taxon>Hypocreomycetidae</taxon>
        <taxon>Microascales</taxon>
        <taxon>Ceratocystidaceae</taxon>
        <taxon>Ceratocystis</taxon>
    </lineage>
</organism>
<evidence type="ECO:0000313" key="6">
    <source>
        <dbReference type="EMBL" id="KKF96191.1"/>
    </source>
</evidence>
<dbReference type="InterPro" id="IPR036188">
    <property type="entry name" value="FAD/NAD-bd_sf"/>
</dbReference>
<comment type="similarity">
    <text evidence="1">Belongs to the FAD-dependent oxidoreductase family.</text>
</comment>
<evidence type="ECO:0000256" key="4">
    <source>
        <dbReference type="ARBA" id="ARBA00023002"/>
    </source>
</evidence>
<name>A0A0F8B3J8_CERFI</name>
<dbReference type="OrthoDB" id="202203at2759"/>
<reference evidence="6 7" key="1">
    <citation type="submission" date="2015-04" db="EMBL/GenBank/DDBJ databases">
        <title>Genome sequence of Ceratocystis platani, a major pathogen of plane trees.</title>
        <authorList>
            <person name="Belbahri L."/>
        </authorList>
    </citation>
    <scope>NUCLEOTIDE SEQUENCE [LARGE SCALE GENOMIC DNA]</scope>
    <source>
        <strain evidence="6 7">CFO</strain>
    </source>
</reference>
<gene>
    <name evidence="6" type="ORF">CFO_g1448</name>
</gene>
<dbReference type="InterPro" id="IPR023753">
    <property type="entry name" value="FAD/NAD-binding_dom"/>
</dbReference>
<keyword evidence="7" id="KW-1185">Reference proteome</keyword>
<dbReference type="Pfam" id="PF07992">
    <property type="entry name" value="Pyr_redox_2"/>
    <property type="match status" value="1"/>
</dbReference>
<evidence type="ECO:0000313" key="7">
    <source>
        <dbReference type="Proteomes" id="UP000034841"/>
    </source>
</evidence>
<comment type="caution">
    <text evidence="6">The sequence shown here is derived from an EMBL/GenBank/DDBJ whole genome shotgun (WGS) entry which is preliminary data.</text>
</comment>
<evidence type="ECO:0000256" key="3">
    <source>
        <dbReference type="ARBA" id="ARBA00022827"/>
    </source>
</evidence>
<dbReference type="PANTHER" id="PTHR43735:SF3">
    <property type="entry name" value="FERROPTOSIS SUPPRESSOR PROTEIN 1"/>
    <property type="match status" value="1"/>
</dbReference>
<dbReference type="PRINTS" id="PR00368">
    <property type="entry name" value="FADPNR"/>
</dbReference>